<dbReference type="Pfam" id="PF08284">
    <property type="entry name" value="RVP_2"/>
    <property type="match status" value="1"/>
</dbReference>
<dbReference type="InterPro" id="IPR005162">
    <property type="entry name" value="Retrotrans_gag_dom"/>
</dbReference>
<proteinExistence type="predicted"/>
<evidence type="ECO:0000256" key="1">
    <source>
        <dbReference type="SAM" id="MobiDB-lite"/>
    </source>
</evidence>
<gene>
    <name evidence="3" type="ORF">NE237_017630</name>
</gene>
<dbReference type="InterPro" id="IPR032567">
    <property type="entry name" value="RTL1-rel"/>
</dbReference>
<dbReference type="PANTHER" id="PTHR15503">
    <property type="entry name" value="LDOC1 RELATED"/>
    <property type="match status" value="1"/>
</dbReference>
<dbReference type="AlphaFoldDB" id="A0A9Q0K8F6"/>
<evidence type="ECO:0000313" key="4">
    <source>
        <dbReference type="Proteomes" id="UP001141806"/>
    </source>
</evidence>
<dbReference type="GO" id="GO:0006508">
    <property type="term" value="P:proteolysis"/>
    <property type="evidence" value="ECO:0007669"/>
    <property type="project" value="InterPro"/>
</dbReference>
<evidence type="ECO:0000259" key="2">
    <source>
        <dbReference type="Pfam" id="PF03732"/>
    </source>
</evidence>
<keyword evidence="4" id="KW-1185">Reference proteome</keyword>
<protein>
    <recommendedName>
        <fullName evidence="2">Retrotransposon gag domain-containing protein</fullName>
    </recommendedName>
</protein>
<accession>A0A9Q0K8F6</accession>
<dbReference type="PROSITE" id="PS00141">
    <property type="entry name" value="ASP_PROTEASE"/>
    <property type="match status" value="1"/>
</dbReference>
<dbReference type="EMBL" id="JAMYWD010000007">
    <property type="protein sequence ID" value="KAJ4965781.1"/>
    <property type="molecule type" value="Genomic_DNA"/>
</dbReference>
<feature type="region of interest" description="Disordered" evidence="1">
    <location>
        <begin position="125"/>
        <end position="157"/>
    </location>
</feature>
<evidence type="ECO:0000313" key="3">
    <source>
        <dbReference type="EMBL" id="KAJ4965781.1"/>
    </source>
</evidence>
<dbReference type="SUPFAM" id="SSF56672">
    <property type="entry name" value="DNA/RNA polymerases"/>
    <property type="match status" value="1"/>
</dbReference>
<feature type="domain" description="Retrotransposon gag" evidence="2">
    <location>
        <begin position="3"/>
        <end position="91"/>
    </location>
</feature>
<dbReference type="SUPFAM" id="SSF50630">
    <property type="entry name" value="Acid proteases"/>
    <property type="match status" value="1"/>
</dbReference>
<dbReference type="Proteomes" id="UP001141806">
    <property type="component" value="Unassembled WGS sequence"/>
</dbReference>
<dbReference type="InterPro" id="IPR021109">
    <property type="entry name" value="Peptidase_aspartic_dom_sf"/>
</dbReference>
<dbReference type="InterPro" id="IPR001969">
    <property type="entry name" value="Aspartic_peptidase_AS"/>
</dbReference>
<sequence length="512" mass="57187">MISSFHMDGKALQWYQRMHRNGEFVSWEAFTKALEIRFGPSEFDDHQGALSKLTQTASVQDYQSQFEALANHTTNISSSFLISCFISGLRPDIRSEVLAFRPATMSQTIALARLQEAKIGERRRYNGRPTDSYGYRSSELPIPKTPLISTPPTTVPTVPPRIPVKRLSTAEMQQRRECGLCYNCDDKLSPGHRCKNRQFFLLDVELDETSIELPDSAPLPYDAEIEETHIHSEISYNALAGQSSLHTLRLHGTIIGSQVNILVDSGSTHNFIQTEVAHHLGLTVATSPQISVLVGNGDRLISNGFISELPVVIQGHTIKVDVFLLPIHGAELVLGVQWFLQLGPVVLDYKNLTLQFQHHDAQVTFAGVSNSTPTPMGFQALRCLTETNSIAAFFQLEFQSYSHDPPTIESGQQQNGTELEQLRKKFSSVFATPTALPPNRTFDHVIHLQPGTALVNVMPYRYPHFQKNEIERLVHEMLHSGVIQPSTSPFSSRILLVKKKMGLGDSVLITKH</sequence>
<organism evidence="3 4">
    <name type="scientific">Protea cynaroides</name>
    <dbReference type="NCBI Taxonomy" id="273540"/>
    <lineage>
        <taxon>Eukaryota</taxon>
        <taxon>Viridiplantae</taxon>
        <taxon>Streptophyta</taxon>
        <taxon>Embryophyta</taxon>
        <taxon>Tracheophyta</taxon>
        <taxon>Spermatophyta</taxon>
        <taxon>Magnoliopsida</taxon>
        <taxon>Proteales</taxon>
        <taxon>Proteaceae</taxon>
        <taxon>Protea</taxon>
    </lineage>
</organism>
<dbReference type="OrthoDB" id="1434035at2759"/>
<reference evidence="3" key="1">
    <citation type="journal article" date="2023" name="Plant J.">
        <title>The genome of the king protea, Protea cynaroides.</title>
        <authorList>
            <person name="Chang J."/>
            <person name="Duong T.A."/>
            <person name="Schoeman C."/>
            <person name="Ma X."/>
            <person name="Roodt D."/>
            <person name="Barker N."/>
            <person name="Li Z."/>
            <person name="Van de Peer Y."/>
            <person name="Mizrachi E."/>
        </authorList>
    </citation>
    <scope>NUCLEOTIDE SEQUENCE</scope>
    <source>
        <tissue evidence="3">Young leaves</tissue>
    </source>
</reference>
<name>A0A9Q0K8F6_9MAGN</name>
<dbReference type="PANTHER" id="PTHR15503:SF22">
    <property type="entry name" value="TRANSPOSON TY3-I GAG POLYPROTEIN"/>
    <property type="match status" value="1"/>
</dbReference>
<dbReference type="Gene3D" id="3.10.10.10">
    <property type="entry name" value="HIV Type 1 Reverse Transcriptase, subunit A, domain 1"/>
    <property type="match status" value="1"/>
</dbReference>
<dbReference type="Pfam" id="PF03732">
    <property type="entry name" value="Retrotrans_gag"/>
    <property type="match status" value="1"/>
</dbReference>
<comment type="caution">
    <text evidence="3">The sequence shown here is derived from an EMBL/GenBank/DDBJ whole genome shotgun (WGS) entry which is preliminary data.</text>
</comment>
<dbReference type="Gene3D" id="2.40.70.10">
    <property type="entry name" value="Acid Proteases"/>
    <property type="match status" value="1"/>
</dbReference>
<dbReference type="CDD" id="cd00303">
    <property type="entry name" value="retropepsin_like"/>
    <property type="match status" value="1"/>
</dbReference>
<dbReference type="InterPro" id="IPR043502">
    <property type="entry name" value="DNA/RNA_pol_sf"/>
</dbReference>
<dbReference type="GO" id="GO:0004190">
    <property type="term" value="F:aspartic-type endopeptidase activity"/>
    <property type="evidence" value="ECO:0007669"/>
    <property type="project" value="InterPro"/>
</dbReference>